<proteinExistence type="inferred from homology"/>
<dbReference type="SMART" id="SM00195">
    <property type="entry name" value="DSPc"/>
    <property type="match status" value="1"/>
</dbReference>
<dbReference type="PRINTS" id="PR01910">
    <property type="entry name" value="ADSPHPHTASEB"/>
</dbReference>
<keyword evidence="4" id="KW-0904">Protein phosphatase</keyword>
<dbReference type="PROSITE" id="PS50056">
    <property type="entry name" value="TYR_PHOSPHATASE_2"/>
    <property type="match status" value="1"/>
</dbReference>
<dbReference type="GO" id="GO:0005737">
    <property type="term" value="C:cytoplasm"/>
    <property type="evidence" value="ECO:0007669"/>
    <property type="project" value="TreeGrafter"/>
</dbReference>
<dbReference type="Pfam" id="PF00782">
    <property type="entry name" value="DSPc"/>
    <property type="match status" value="1"/>
</dbReference>
<evidence type="ECO:0000256" key="4">
    <source>
        <dbReference type="ARBA" id="ARBA00022912"/>
    </source>
</evidence>
<dbReference type="EMBL" id="CAJNOE010000370">
    <property type="protein sequence ID" value="CAF1179192.1"/>
    <property type="molecule type" value="Genomic_DNA"/>
</dbReference>
<dbReference type="PANTHER" id="PTHR45961">
    <property type="entry name" value="IP21249P"/>
    <property type="match status" value="1"/>
</dbReference>
<dbReference type="AlphaFoldDB" id="A0A814T556"/>
<dbReference type="InterPro" id="IPR020420">
    <property type="entry name" value="Atypical_DUSP_subfamB"/>
</dbReference>
<dbReference type="Proteomes" id="UP000663860">
    <property type="component" value="Unassembled WGS sequence"/>
</dbReference>
<keyword evidence="3" id="KW-0378">Hydrolase</keyword>
<dbReference type="GO" id="GO:0004722">
    <property type="term" value="F:protein serine/threonine phosphatase activity"/>
    <property type="evidence" value="ECO:0007669"/>
    <property type="project" value="UniProtKB-EC"/>
</dbReference>
<sequence length="262" mass="30046">MALEKDASMISTMSTGNAVVPVLVDYNLSQITPNVFVTAENTARQYPMIFSSGINCVINVADELPHIIFPPGVESLKFPILDIPTFPASQYFDIVADRIAANTATNRRTLLYCHHGRSRSITFILAYLIKHHQLSLPAAFALVKDKRQIALPNVGFWSQLRTYEYYQRLRQYPQYQQIISPIPMIKNLPEPVTYGQEVLNKLSDGLQKVLARDPITSAFSNPTLHRYRRLYMQSNYPYTQRKPAPFMTPFHFKPQHGIYQKH</sequence>
<feature type="domain" description="Tyrosine specific protein phosphatases" evidence="6">
    <location>
        <begin position="89"/>
        <end position="147"/>
    </location>
</feature>
<dbReference type="InterPro" id="IPR000387">
    <property type="entry name" value="Tyr_Pase_dom"/>
</dbReference>
<evidence type="ECO:0000256" key="3">
    <source>
        <dbReference type="ARBA" id="ARBA00022801"/>
    </source>
</evidence>
<dbReference type="GO" id="GO:0017017">
    <property type="term" value="F:MAP kinase tyrosine/serine/threonine phosphatase activity"/>
    <property type="evidence" value="ECO:0007669"/>
    <property type="project" value="InterPro"/>
</dbReference>
<gene>
    <name evidence="8" type="ORF">IZO911_LOCUS27360</name>
    <name evidence="9" type="ORF">KXQ929_LOCUS5415</name>
    <name evidence="10" type="ORF">OKA104_LOCUS9746</name>
    <name evidence="7" type="ORF">VCS650_LOCUS23044</name>
</gene>
<dbReference type="PROSITE" id="PS50054">
    <property type="entry name" value="TYR_PHOSPHATASE_DUAL"/>
    <property type="match status" value="1"/>
</dbReference>
<evidence type="ECO:0000259" key="6">
    <source>
        <dbReference type="PROSITE" id="PS50056"/>
    </source>
</evidence>
<protein>
    <recommendedName>
        <fullName evidence="2">protein-serine/threonine phosphatase</fullName>
        <ecNumber evidence="2">3.1.3.16</ecNumber>
    </recommendedName>
</protein>
<dbReference type="Proteomes" id="UP000663868">
    <property type="component" value="Unassembled WGS sequence"/>
</dbReference>
<organism evidence="7 11">
    <name type="scientific">Adineta steineri</name>
    <dbReference type="NCBI Taxonomy" id="433720"/>
    <lineage>
        <taxon>Eukaryota</taxon>
        <taxon>Metazoa</taxon>
        <taxon>Spiralia</taxon>
        <taxon>Gnathifera</taxon>
        <taxon>Rotifera</taxon>
        <taxon>Eurotatoria</taxon>
        <taxon>Bdelloidea</taxon>
        <taxon>Adinetida</taxon>
        <taxon>Adinetidae</taxon>
        <taxon>Adineta</taxon>
    </lineage>
</organism>
<dbReference type="EMBL" id="CAJNON010000266">
    <property type="protein sequence ID" value="CAF1155313.1"/>
    <property type="molecule type" value="Genomic_DNA"/>
</dbReference>
<reference evidence="7" key="1">
    <citation type="submission" date="2021-02" db="EMBL/GenBank/DDBJ databases">
        <authorList>
            <person name="Nowell W R."/>
        </authorList>
    </citation>
    <scope>NUCLEOTIDE SEQUENCE</scope>
</reference>
<evidence type="ECO:0000259" key="5">
    <source>
        <dbReference type="PROSITE" id="PS50054"/>
    </source>
</evidence>
<comment type="caution">
    <text evidence="7">The sequence shown here is derived from an EMBL/GenBank/DDBJ whole genome shotgun (WGS) entry which is preliminary data.</text>
</comment>
<evidence type="ECO:0000313" key="9">
    <source>
        <dbReference type="EMBL" id="CAF3606535.1"/>
    </source>
</evidence>
<dbReference type="Proteomes" id="UP000663891">
    <property type="component" value="Unassembled WGS sequence"/>
</dbReference>
<evidence type="ECO:0000313" key="10">
    <source>
        <dbReference type="EMBL" id="CAF3660561.1"/>
    </source>
</evidence>
<dbReference type="CDD" id="cd14498">
    <property type="entry name" value="DSP"/>
    <property type="match status" value="1"/>
</dbReference>
<accession>A0A814T556</accession>
<dbReference type="InterPro" id="IPR020422">
    <property type="entry name" value="TYR_PHOSPHATASE_DUAL_dom"/>
</dbReference>
<name>A0A814T556_9BILA</name>
<dbReference type="PANTHER" id="PTHR45961:SF7">
    <property type="entry name" value="DUAL SPECIFICITY PHOSPHATASE 28"/>
    <property type="match status" value="1"/>
</dbReference>
<dbReference type="EMBL" id="CAJOAY010000419">
    <property type="protein sequence ID" value="CAF3660561.1"/>
    <property type="molecule type" value="Genomic_DNA"/>
</dbReference>
<dbReference type="SUPFAM" id="SSF52799">
    <property type="entry name" value="(Phosphotyrosine protein) phosphatases II"/>
    <property type="match status" value="1"/>
</dbReference>
<evidence type="ECO:0000313" key="7">
    <source>
        <dbReference type="EMBL" id="CAF1155313.1"/>
    </source>
</evidence>
<evidence type="ECO:0000313" key="8">
    <source>
        <dbReference type="EMBL" id="CAF1179192.1"/>
    </source>
</evidence>
<comment type="similarity">
    <text evidence="1">Belongs to the protein-tyrosine phosphatase family. Non-receptor class dual specificity subfamily.</text>
</comment>
<evidence type="ECO:0000313" key="11">
    <source>
        <dbReference type="Proteomes" id="UP000663891"/>
    </source>
</evidence>
<dbReference type="InterPro" id="IPR000340">
    <property type="entry name" value="Dual-sp_phosphatase_cat-dom"/>
</dbReference>
<dbReference type="InterPro" id="IPR052103">
    <property type="entry name" value="Dual_spec_Phospatases"/>
</dbReference>
<feature type="domain" description="Tyrosine-protein phosphatase" evidence="5">
    <location>
        <begin position="27"/>
        <end position="169"/>
    </location>
</feature>
<evidence type="ECO:0000256" key="2">
    <source>
        <dbReference type="ARBA" id="ARBA00013081"/>
    </source>
</evidence>
<dbReference type="Proteomes" id="UP000663881">
    <property type="component" value="Unassembled WGS sequence"/>
</dbReference>
<dbReference type="Gene3D" id="3.90.190.10">
    <property type="entry name" value="Protein tyrosine phosphatase superfamily"/>
    <property type="match status" value="1"/>
</dbReference>
<dbReference type="OrthoDB" id="285418at2759"/>
<dbReference type="EMBL" id="CAJOBB010000198">
    <property type="protein sequence ID" value="CAF3606535.1"/>
    <property type="molecule type" value="Genomic_DNA"/>
</dbReference>
<dbReference type="InterPro" id="IPR029021">
    <property type="entry name" value="Prot-tyrosine_phosphatase-like"/>
</dbReference>
<dbReference type="EC" id="3.1.3.16" evidence="2"/>
<evidence type="ECO:0000256" key="1">
    <source>
        <dbReference type="ARBA" id="ARBA00008601"/>
    </source>
</evidence>